<dbReference type="Proteomes" id="UP000038040">
    <property type="component" value="Unplaced"/>
</dbReference>
<reference evidence="1 3" key="2">
    <citation type="submission" date="2018-11" db="EMBL/GenBank/DDBJ databases">
        <authorList>
            <consortium name="Pathogen Informatics"/>
        </authorList>
    </citation>
    <scope>NUCLEOTIDE SEQUENCE [LARGE SCALE GENOMIC DNA]</scope>
</reference>
<keyword evidence="3" id="KW-1185">Reference proteome</keyword>
<dbReference type="EMBL" id="UYYG01000477">
    <property type="protein sequence ID" value="VDN54276.1"/>
    <property type="molecule type" value="Genomic_DNA"/>
</dbReference>
<gene>
    <name evidence="1" type="ORF">DME_LOCUS4249</name>
</gene>
<name>A0A0N4US20_DRAME</name>
<organism evidence="2 4">
    <name type="scientific">Dracunculus medinensis</name>
    <name type="common">Guinea worm</name>
    <dbReference type="NCBI Taxonomy" id="318479"/>
    <lineage>
        <taxon>Eukaryota</taxon>
        <taxon>Metazoa</taxon>
        <taxon>Ecdysozoa</taxon>
        <taxon>Nematoda</taxon>
        <taxon>Chromadorea</taxon>
        <taxon>Rhabditida</taxon>
        <taxon>Spirurina</taxon>
        <taxon>Dracunculoidea</taxon>
        <taxon>Dracunculidae</taxon>
        <taxon>Dracunculus</taxon>
    </lineage>
</organism>
<dbReference type="WBParaSite" id="DME_0001085201-mRNA-1">
    <property type="protein sequence ID" value="DME_0001085201-mRNA-1"/>
    <property type="gene ID" value="DME_0001085201"/>
</dbReference>
<sequence length="146" mass="16951">MVFRNIKLRKDGQFLGLMLIESFPALGRSWDLFECSGKAFNMNQMSWLKQCQFGPRIAKYSVSCGYRPENFDSSARIKREKIEDMLNIIRKESLSCDPRSIGLIFAGPKATPEDFQISNFSGIEYSQFENVELKAHTYKLWQMDQD</sequence>
<protein>
    <submittedName>
        <fullName evidence="4">Copine domain-containing protein</fullName>
    </submittedName>
</protein>
<evidence type="ECO:0000313" key="1">
    <source>
        <dbReference type="EMBL" id="VDN54276.1"/>
    </source>
</evidence>
<dbReference type="AlphaFoldDB" id="A0A0N4US20"/>
<evidence type="ECO:0000313" key="3">
    <source>
        <dbReference type="Proteomes" id="UP000274756"/>
    </source>
</evidence>
<evidence type="ECO:0000313" key="4">
    <source>
        <dbReference type="WBParaSite" id="DME_0001085201-mRNA-1"/>
    </source>
</evidence>
<proteinExistence type="predicted"/>
<dbReference type="Proteomes" id="UP000274756">
    <property type="component" value="Unassembled WGS sequence"/>
</dbReference>
<accession>A0A0N4US20</accession>
<evidence type="ECO:0000313" key="2">
    <source>
        <dbReference type="Proteomes" id="UP000038040"/>
    </source>
</evidence>
<reference evidence="4" key="1">
    <citation type="submission" date="2017-02" db="UniProtKB">
        <authorList>
            <consortium name="WormBaseParasite"/>
        </authorList>
    </citation>
    <scope>IDENTIFICATION</scope>
</reference>